<dbReference type="OrthoDB" id="308520at2759"/>
<feature type="region of interest" description="Disordered" evidence="1">
    <location>
        <begin position="310"/>
        <end position="333"/>
    </location>
</feature>
<proteinExistence type="predicted"/>
<dbReference type="EMBL" id="CAJJDN010000104">
    <property type="protein sequence ID" value="CAD8113729.1"/>
    <property type="molecule type" value="Genomic_DNA"/>
</dbReference>
<evidence type="ECO:0000313" key="2">
    <source>
        <dbReference type="EMBL" id="CAD8113729.1"/>
    </source>
</evidence>
<comment type="caution">
    <text evidence="2">The sequence shown here is derived from an EMBL/GenBank/DDBJ whole genome shotgun (WGS) entry which is preliminary data.</text>
</comment>
<dbReference type="Proteomes" id="UP000692954">
    <property type="component" value="Unassembled WGS sequence"/>
</dbReference>
<dbReference type="AlphaFoldDB" id="A0A8S1QCZ6"/>
<accession>A0A8S1QCZ6</accession>
<protein>
    <submittedName>
        <fullName evidence="2">Uncharacterized protein</fullName>
    </submittedName>
</protein>
<gene>
    <name evidence="2" type="ORF">PSON_ATCC_30995.1.T1040054</name>
</gene>
<reference evidence="2" key="1">
    <citation type="submission" date="2021-01" db="EMBL/GenBank/DDBJ databases">
        <authorList>
            <consortium name="Genoscope - CEA"/>
            <person name="William W."/>
        </authorList>
    </citation>
    <scope>NUCLEOTIDE SEQUENCE</scope>
</reference>
<sequence length="740" mass="87952">MDIQEQLNEKDQAIKILEQERDTLIQNANELKNNQILLEKEIDRQKSNISNYEAELIELHKERKSCDEQFQKSQIQIESYEQQITLLNEDLKKVTIQCDEALQQLQQIQSRHDIEIKTLTDQLMNEKEKNNEIIEENLLNINNKQTQIDLLNQKLNKFEQQLQNNLTNYQINVEHLNKQIEITKLEKDEELQQTVKQLKNEIDDLNKALYEKEQNNKFQLQIDELNQQIIQKEQQYINQSEIQEDQMKQLQIQIQILNAQINELQQKNENQHLELAKLQQELTQKNESCQTLTNQLDQIQQQLQQKQQQQQQKQSQQQNQNSNNLQNQNNNTAEKMVTIPMKELLTWDKRSKDQQNQIKALSNEIQLLKNQQEEQQKLQNSKQMKSNLSIEGMVQKCTALQQIIDETSQQNSKITQELHTYKLQNQQLREDLQNIQQELKELRVIAQDKFRLEGELASANIQISENKDLMKKLNELSSNFENKEEQLETTKKNLRQSEQLRNNLQTKLDEITILYQKTTQELTNVKQERDQKITKLKDLEKLIQSQFQEYSHLEQKYKDSQINCEDMQSQVKILQKKYSHETEQLKDDCLQKQKLIQALEESNKSLTNDLLALRELQFRQKTPEAPLTKKERIVVESLSLRVQELELENRKTRDALCAKIVQLQNELDQKTNYINLIANQISKQFPSLSEQDLLDKEDIKMIQQLKKKLNIQEILEKTLIENLQLRDQIKLLGTEINKRK</sequence>
<feature type="compositionally biased region" description="Low complexity" evidence="1">
    <location>
        <begin position="310"/>
        <end position="331"/>
    </location>
</feature>
<organism evidence="2 3">
    <name type="scientific">Paramecium sonneborni</name>
    <dbReference type="NCBI Taxonomy" id="65129"/>
    <lineage>
        <taxon>Eukaryota</taxon>
        <taxon>Sar</taxon>
        <taxon>Alveolata</taxon>
        <taxon>Ciliophora</taxon>
        <taxon>Intramacronucleata</taxon>
        <taxon>Oligohymenophorea</taxon>
        <taxon>Peniculida</taxon>
        <taxon>Parameciidae</taxon>
        <taxon>Paramecium</taxon>
    </lineage>
</organism>
<evidence type="ECO:0000256" key="1">
    <source>
        <dbReference type="SAM" id="MobiDB-lite"/>
    </source>
</evidence>
<evidence type="ECO:0000313" key="3">
    <source>
        <dbReference type="Proteomes" id="UP000692954"/>
    </source>
</evidence>
<keyword evidence="3" id="KW-1185">Reference proteome</keyword>
<name>A0A8S1QCZ6_9CILI</name>